<keyword evidence="3" id="KW-1185">Reference proteome</keyword>
<evidence type="ECO:0000313" key="2">
    <source>
        <dbReference type="EMBL" id="PKA52600.1"/>
    </source>
</evidence>
<dbReference type="PANTHER" id="PTHR33647">
    <property type="entry name" value="OS01G0793900 PROTEIN"/>
    <property type="match status" value="1"/>
</dbReference>
<organism evidence="2 3">
    <name type="scientific">Apostasia shenzhenica</name>
    <dbReference type="NCBI Taxonomy" id="1088818"/>
    <lineage>
        <taxon>Eukaryota</taxon>
        <taxon>Viridiplantae</taxon>
        <taxon>Streptophyta</taxon>
        <taxon>Embryophyta</taxon>
        <taxon>Tracheophyta</taxon>
        <taxon>Spermatophyta</taxon>
        <taxon>Magnoliopsida</taxon>
        <taxon>Liliopsida</taxon>
        <taxon>Asparagales</taxon>
        <taxon>Orchidaceae</taxon>
        <taxon>Apostasioideae</taxon>
        <taxon>Apostasia</taxon>
    </lineage>
</organism>
<dbReference type="Proteomes" id="UP000236161">
    <property type="component" value="Unassembled WGS sequence"/>
</dbReference>
<evidence type="ECO:0000256" key="1">
    <source>
        <dbReference type="SAM" id="MobiDB-lite"/>
    </source>
</evidence>
<proteinExistence type="predicted"/>
<protein>
    <submittedName>
        <fullName evidence="2">Uncharacterized protein</fullName>
    </submittedName>
</protein>
<reference evidence="2 3" key="1">
    <citation type="journal article" date="2017" name="Nature">
        <title>The Apostasia genome and the evolution of orchids.</title>
        <authorList>
            <person name="Zhang G.Q."/>
            <person name="Liu K.W."/>
            <person name="Li Z."/>
            <person name="Lohaus R."/>
            <person name="Hsiao Y.Y."/>
            <person name="Niu S.C."/>
            <person name="Wang J.Y."/>
            <person name="Lin Y.C."/>
            <person name="Xu Q."/>
            <person name="Chen L.J."/>
            <person name="Yoshida K."/>
            <person name="Fujiwara S."/>
            <person name="Wang Z.W."/>
            <person name="Zhang Y.Q."/>
            <person name="Mitsuda N."/>
            <person name="Wang M."/>
            <person name="Liu G.H."/>
            <person name="Pecoraro L."/>
            <person name="Huang H.X."/>
            <person name="Xiao X.J."/>
            <person name="Lin M."/>
            <person name="Wu X.Y."/>
            <person name="Wu W.L."/>
            <person name="Chen Y.Y."/>
            <person name="Chang S.B."/>
            <person name="Sakamoto S."/>
            <person name="Ohme-Takagi M."/>
            <person name="Yagi M."/>
            <person name="Zeng S.J."/>
            <person name="Shen C.Y."/>
            <person name="Yeh C.M."/>
            <person name="Luo Y.B."/>
            <person name="Tsai W.C."/>
            <person name="Van de Peer Y."/>
            <person name="Liu Z.J."/>
        </authorList>
    </citation>
    <scope>NUCLEOTIDE SEQUENCE [LARGE SCALE GENOMIC DNA]</scope>
    <source>
        <strain evidence="3">cv. Shenzhen</strain>
        <tissue evidence="2">Stem</tissue>
    </source>
</reference>
<name>A0A2I0AAM3_9ASPA</name>
<feature type="region of interest" description="Disordered" evidence="1">
    <location>
        <begin position="53"/>
        <end position="78"/>
    </location>
</feature>
<evidence type="ECO:0000313" key="3">
    <source>
        <dbReference type="Proteomes" id="UP000236161"/>
    </source>
</evidence>
<dbReference type="EMBL" id="KZ452001">
    <property type="protein sequence ID" value="PKA52600.1"/>
    <property type="molecule type" value="Genomic_DNA"/>
</dbReference>
<dbReference type="PANTHER" id="PTHR33647:SF5">
    <property type="entry name" value="OS01G0793900 PROTEIN"/>
    <property type="match status" value="1"/>
</dbReference>
<dbReference type="AlphaFoldDB" id="A0A2I0AAM3"/>
<accession>A0A2I0AAM3</accession>
<sequence length="78" mass="8792">MATTSGDRVRIRISKRQLEELLARAEAKGMPAEDVVADLISMGMASFDHEAHGQHWRPTLHSIPEETERTKYPTDTCN</sequence>
<feature type="compositionally biased region" description="Basic and acidic residues" evidence="1">
    <location>
        <begin position="63"/>
        <end position="72"/>
    </location>
</feature>
<gene>
    <name evidence="2" type="ORF">AXF42_Ash001581</name>
</gene>
<dbReference type="OrthoDB" id="610799at2759"/>